<sequence>MHTMKEWFQSLILNRLEKIEPFCIPPWLPGAEVDIEPRDEALEKALKASEASDIFTSIFTDGSTKKNGSGIGTAFGDGQPLFCKVIERVHHHRAELAAVRRVVKFVERIVTRTFHQARTYNIYSDSQSVLRILENPRQQDGQGTVRRTMEAIWAIKREGHRIRFHWVPGHSGVPGNETAHKLAEKATTRPILPSSARILCRADFPRDQRESEKLWRGSLYIVITGQFTKEIDKAIPQKYTKALYSYLSREDAAILTQLRTSKCRLNYYLAKINASPIDLCEYGEPETVRHFLIKCPRWDTERQALKQAADKRWADLSYFLGGWNNTKHPNGTYINGPREKWKPDRKVVEAAISFAKNTETLRFRNIGRLSQDSPFPPRVQQASGLT</sequence>
<keyword evidence="7" id="KW-0378">Hydrolase</keyword>
<dbReference type="GO" id="GO:0046872">
    <property type="term" value="F:metal ion binding"/>
    <property type="evidence" value="ECO:0007669"/>
    <property type="project" value="UniProtKB-KW"/>
</dbReference>
<evidence type="ECO:0000256" key="4">
    <source>
        <dbReference type="ARBA" id="ARBA00022722"/>
    </source>
</evidence>
<evidence type="ECO:0000256" key="6">
    <source>
        <dbReference type="ARBA" id="ARBA00022759"/>
    </source>
</evidence>
<dbReference type="PROSITE" id="PS50879">
    <property type="entry name" value="RNASE_H_1"/>
    <property type="match status" value="1"/>
</dbReference>
<evidence type="ECO:0000313" key="10">
    <source>
        <dbReference type="Proteomes" id="UP001201980"/>
    </source>
</evidence>
<evidence type="ECO:0000259" key="8">
    <source>
        <dbReference type="PROSITE" id="PS50879"/>
    </source>
</evidence>
<keyword evidence="4" id="KW-0540">Nuclease</keyword>
<organism evidence="9 10">
    <name type="scientific">Zalerion maritima</name>
    <dbReference type="NCBI Taxonomy" id="339359"/>
    <lineage>
        <taxon>Eukaryota</taxon>
        <taxon>Fungi</taxon>
        <taxon>Dikarya</taxon>
        <taxon>Ascomycota</taxon>
        <taxon>Pezizomycotina</taxon>
        <taxon>Sordariomycetes</taxon>
        <taxon>Lulworthiomycetidae</taxon>
        <taxon>Lulworthiales</taxon>
        <taxon>Lulworthiaceae</taxon>
        <taxon>Zalerion</taxon>
    </lineage>
</organism>
<dbReference type="GO" id="GO:0043137">
    <property type="term" value="P:DNA replication, removal of RNA primer"/>
    <property type="evidence" value="ECO:0007669"/>
    <property type="project" value="TreeGrafter"/>
</dbReference>
<dbReference type="SUPFAM" id="SSF53098">
    <property type="entry name" value="Ribonuclease H-like"/>
    <property type="match status" value="1"/>
</dbReference>
<proteinExistence type="inferred from homology"/>
<dbReference type="InterPro" id="IPR002156">
    <property type="entry name" value="RNaseH_domain"/>
</dbReference>
<keyword evidence="6" id="KW-0255">Endonuclease</keyword>
<dbReference type="Gene3D" id="3.30.420.10">
    <property type="entry name" value="Ribonuclease H-like superfamily/Ribonuclease H"/>
    <property type="match status" value="1"/>
</dbReference>
<evidence type="ECO:0000256" key="2">
    <source>
        <dbReference type="ARBA" id="ARBA00005300"/>
    </source>
</evidence>
<comment type="catalytic activity">
    <reaction evidence="1">
        <text>Endonucleolytic cleavage to 5'-phosphomonoester.</text>
        <dbReference type="EC" id="3.1.26.4"/>
    </reaction>
</comment>
<keyword evidence="10" id="KW-1185">Reference proteome</keyword>
<dbReference type="EMBL" id="JAKWBI020001128">
    <property type="protein sequence ID" value="KAJ2891331.1"/>
    <property type="molecule type" value="Genomic_DNA"/>
</dbReference>
<evidence type="ECO:0000256" key="1">
    <source>
        <dbReference type="ARBA" id="ARBA00000077"/>
    </source>
</evidence>
<dbReference type="Proteomes" id="UP001201980">
    <property type="component" value="Unassembled WGS sequence"/>
</dbReference>
<dbReference type="InterPro" id="IPR012337">
    <property type="entry name" value="RNaseH-like_sf"/>
</dbReference>
<feature type="domain" description="RNase H type-1" evidence="8">
    <location>
        <begin position="52"/>
        <end position="188"/>
    </location>
</feature>
<dbReference type="PANTHER" id="PTHR10642">
    <property type="entry name" value="RIBONUCLEASE H1"/>
    <property type="match status" value="1"/>
</dbReference>
<reference evidence="9" key="1">
    <citation type="submission" date="2022-07" db="EMBL/GenBank/DDBJ databases">
        <title>Draft genome sequence of Zalerion maritima ATCC 34329, a (micro)plastics degrading marine fungus.</title>
        <authorList>
            <person name="Paco A."/>
            <person name="Goncalves M.F.M."/>
            <person name="Rocha-Santos T.A.P."/>
            <person name="Alves A."/>
        </authorList>
    </citation>
    <scope>NUCLEOTIDE SEQUENCE</scope>
    <source>
        <strain evidence="9">ATCC 34329</strain>
    </source>
</reference>
<dbReference type="PANTHER" id="PTHR10642:SF26">
    <property type="entry name" value="RIBONUCLEASE H1"/>
    <property type="match status" value="1"/>
</dbReference>
<gene>
    <name evidence="9" type="ORF">MKZ38_000562</name>
</gene>
<dbReference type="EC" id="3.1.26.4" evidence="3"/>
<protein>
    <recommendedName>
        <fullName evidence="3">ribonuclease H</fullName>
        <ecNumber evidence="3">3.1.26.4</ecNumber>
    </recommendedName>
</protein>
<evidence type="ECO:0000256" key="7">
    <source>
        <dbReference type="ARBA" id="ARBA00022801"/>
    </source>
</evidence>
<dbReference type="InterPro" id="IPR036397">
    <property type="entry name" value="RNaseH_sf"/>
</dbReference>
<evidence type="ECO:0000256" key="3">
    <source>
        <dbReference type="ARBA" id="ARBA00012180"/>
    </source>
</evidence>
<dbReference type="InterPro" id="IPR050092">
    <property type="entry name" value="RNase_H"/>
</dbReference>
<dbReference type="Pfam" id="PF00075">
    <property type="entry name" value="RNase_H"/>
    <property type="match status" value="1"/>
</dbReference>
<evidence type="ECO:0000256" key="5">
    <source>
        <dbReference type="ARBA" id="ARBA00022723"/>
    </source>
</evidence>
<name>A0AAD5WMN7_9PEZI</name>
<dbReference type="GO" id="GO:0003676">
    <property type="term" value="F:nucleic acid binding"/>
    <property type="evidence" value="ECO:0007669"/>
    <property type="project" value="InterPro"/>
</dbReference>
<evidence type="ECO:0000313" key="9">
    <source>
        <dbReference type="EMBL" id="KAJ2891331.1"/>
    </source>
</evidence>
<accession>A0AAD5WMN7</accession>
<comment type="caution">
    <text evidence="9">The sequence shown here is derived from an EMBL/GenBank/DDBJ whole genome shotgun (WGS) entry which is preliminary data.</text>
</comment>
<comment type="similarity">
    <text evidence="2">Belongs to the RNase H family.</text>
</comment>
<dbReference type="CDD" id="cd09276">
    <property type="entry name" value="Rnase_HI_RT_non_LTR"/>
    <property type="match status" value="1"/>
</dbReference>
<dbReference type="GO" id="GO:0004523">
    <property type="term" value="F:RNA-DNA hybrid ribonuclease activity"/>
    <property type="evidence" value="ECO:0007669"/>
    <property type="project" value="UniProtKB-EC"/>
</dbReference>
<keyword evidence="5" id="KW-0479">Metal-binding</keyword>
<dbReference type="AlphaFoldDB" id="A0AAD5WMN7"/>